<reference evidence="5" key="1">
    <citation type="journal article" date="2017" name="Plant J.">
        <title>The pomegranate (Punica granatum L.) genome and the genomics of punicalagin biosynthesis.</title>
        <authorList>
            <person name="Qin G."/>
            <person name="Xu C."/>
            <person name="Ming R."/>
            <person name="Tang H."/>
            <person name="Guyot R."/>
            <person name="Kramer E.M."/>
            <person name="Hu Y."/>
            <person name="Yi X."/>
            <person name="Qi Y."/>
            <person name="Xu X."/>
            <person name="Gao Z."/>
            <person name="Pan H."/>
            <person name="Jian J."/>
            <person name="Tian Y."/>
            <person name="Yue Z."/>
            <person name="Xu Y."/>
        </authorList>
    </citation>
    <scope>NUCLEOTIDE SEQUENCE [LARGE SCALE GENOMIC DNA]</scope>
    <source>
        <strain evidence="5">cv. Dabenzi</strain>
    </source>
</reference>
<gene>
    <name evidence="3" type="ORF">CDL15_Pgr018995</name>
    <name evidence="4" type="ORF">CRG98_005554</name>
</gene>
<organism evidence="3 5">
    <name type="scientific">Punica granatum</name>
    <name type="common">Pomegranate</name>
    <dbReference type="NCBI Taxonomy" id="22663"/>
    <lineage>
        <taxon>Eukaryota</taxon>
        <taxon>Viridiplantae</taxon>
        <taxon>Streptophyta</taxon>
        <taxon>Embryophyta</taxon>
        <taxon>Tracheophyta</taxon>
        <taxon>Spermatophyta</taxon>
        <taxon>Magnoliopsida</taxon>
        <taxon>eudicotyledons</taxon>
        <taxon>Gunneridae</taxon>
        <taxon>Pentapetalae</taxon>
        <taxon>rosids</taxon>
        <taxon>malvids</taxon>
        <taxon>Myrtales</taxon>
        <taxon>Lythraceae</taxon>
        <taxon>Punica</taxon>
    </lineage>
</organism>
<dbReference type="PANTHER" id="PTHR33976">
    <property type="entry name" value="OS07G0645000 PROTEIN"/>
    <property type="match status" value="1"/>
</dbReference>
<comment type="caution">
    <text evidence="3">The sequence shown here is derived from an EMBL/GenBank/DDBJ whole genome shotgun (WGS) entry which is preliminary data.</text>
</comment>
<evidence type="ECO:0000313" key="6">
    <source>
        <dbReference type="Proteomes" id="UP000233551"/>
    </source>
</evidence>
<dbReference type="Proteomes" id="UP000233551">
    <property type="component" value="Unassembled WGS sequence"/>
</dbReference>
<dbReference type="PANTHER" id="PTHR33976:SF2">
    <property type="entry name" value="GLYCOPROTEIN MEMBRANE GPI-ANCHORED"/>
    <property type="match status" value="1"/>
</dbReference>
<dbReference type="InterPro" id="IPR045285">
    <property type="entry name" value="At5g19230-like"/>
</dbReference>
<keyword evidence="6" id="KW-1185">Reference proteome</keyword>
<evidence type="ECO:0000256" key="1">
    <source>
        <dbReference type="SAM" id="MobiDB-lite"/>
    </source>
</evidence>
<dbReference type="EMBL" id="PGOL01000241">
    <property type="protein sequence ID" value="PKI74076.1"/>
    <property type="molecule type" value="Genomic_DNA"/>
</dbReference>
<reference evidence="4 6" key="3">
    <citation type="submission" date="2017-11" db="EMBL/GenBank/DDBJ databases">
        <title>De-novo sequencing of pomegranate (Punica granatum L.) genome.</title>
        <authorList>
            <person name="Akparov Z."/>
            <person name="Amiraslanov A."/>
            <person name="Hajiyeva S."/>
            <person name="Abbasov M."/>
            <person name="Kaur K."/>
            <person name="Hamwieh A."/>
            <person name="Solovyev V."/>
            <person name="Salamov A."/>
            <person name="Braich B."/>
            <person name="Kosarev P."/>
            <person name="Mahmoud A."/>
            <person name="Hajiyev E."/>
            <person name="Babayeva S."/>
            <person name="Izzatullayeva V."/>
            <person name="Mammadov A."/>
            <person name="Mammadov A."/>
            <person name="Sharifova S."/>
            <person name="Ojaghi J."/>
            <person name="Eynullazada K."/>
            <person name="Bayramov B."/>
            <person name="Abdulazimova A."/>
            <person name="Shahmuradov I."/>
        </authorList>
    </citation>
    <scope>NUCLEOTIDE SEQUENCE [LARGE SCALE GENOMIC DNA]</scope>
    <source>
        <strain evidence="4">AG2017</strain>
        <strain evidence="6">cv. AG2017</strain>
        <tissue evidence="4">Leaf</tissue>
    </source>
</reference>
<protein>
    <recommendedName>
        <fullName evidence="2">Uncharacterized GPI-anchored protein At5g19230-like domain-containing protein</fullName>
    </recommendedName>
</protein>
<evidence type="ECO:0000313" key="4">
    <source>
        <dbReference type="EMBL" id="PKI74076.1"/>
    </source>
</evidence>
<evidence type="ECO:0000259" key="2">
    <source>
        <dbReference type="Pfam" id="PF25884"/>
    </source>
</evidence>
<feature type="domain" description="Uncharacterized GPI-anchored protein At5g19230-like" evidence="2">
    <location>
        <begin position="57"/>
        <end position="184"/>
    </location>
</feature>
<dbReference type="Proteomes" id="UP000197138">
    <property type="component" value="Unassembled WGS sequence"/>
</dbReference>
<feature type="region of interest" description="Disordered" evidence="1">
    <location>
        <begin position="1"/>
        <end position="23"/>
    </location>
</feature>
<evidence type="ECO:0000313" key="5">
    <source>
        <dbReference type="Proteomes" id="UP000197138"/>
    </source>
</evidence>
<dbReference type="Pfam" id="PF25884">
    <property type="entry name" value="At5g19230"/>
    <property type="match status" value="1"/>
</dbReference>
<dbReference type="EMBL" id="MTKT01001276">
    <property type="protein sequence ID" value="OWM85371.1"/>
    <property type="molecule type" value="Genomic_DNA"/>
</dbReference>
<evidence type="ECO:0000313" key="3">
    <source>
        <dbReference type="EMBL" id="OWM85371.1"/>
    </source>
</evidence>
<sequence>MARCADPRGGPFRMHRTRPWKRSESGASPLAMRLLLSLSFLVATTFALVRSNEKEEEDDLLQGINSYRKSLNLLPLAQNDRAGCLADEIAERLQNHPCSTSTYGINLVPGTGPQSTDYLQLLSKCDIGVNHMGDGVILPVCVQDLVPSLVLANYTQSQYARYLNDLNYTGAGFGSDGDWMVVVLSTDSLGGSFAKGAGDREPVHGWIMAMWSVVLLMAL</sequence>
<name>A0A218XLM1_PUNGR</name>
<dbReference type="InterPro" id="IPR059083">
    <property type="entry name" value="At5g19230_dom"/>
</dbReference>
<reference evidence="3" key="2">
    <citation type="submission" date="2017-06" db="EMBL/GenBank/DDBJ databases">
        <title>The pomegranate genome and the genomics of punicalagin biosynthesis.</title>
        <authorList>
            <person name="Xu C."/>
        </authorList>
    </citation>
    <scope>NUCLEOTIDE SEQUENCE [LARGE SCALE GENOMIC DNA]</scope>
    <source>
        <tissue evidence="3">Fresh leaf</tissue>
    </source>
</reference>
<dbReference type="STRING" id="22663.A0A218XLM1"/>
<dbReference type="AlphaFoldDB" id="A0A218XLM1"/>
<accession>A0A218XLM1</accession>
<proteinExistence type="predicted"/>